<gene>
    <name evidence="7" type="ORF">Tci_841325</name>
</gene>
<evidence type="ECO:0000313" key="7">
    <source>
        <dbReference type="EMBL" id="GFC69355.1"/>
    </source>
</evidence>
<dbReference type="EMBL" id="BKCJ011024233">
    <property type="protein sequence ID" value="GFC69355.1"/>
    <property type="molecule type" value="Genomic_DNA"/>
</dbReference>
<dbReference type="SUPFAM" id="SSF52218">
    <property type="entry name" value="Flavoproteins"/>
    <property type="match status" value="1"/>
</dbReference>
<dbReference type="GO" id="GO:0016020">
    <property type="term" value="C:membrane"/>
    <property type="evidence" value="ECO:0007669"/>
    <property type="project" value="TreeGrafter"/>
</dbReference>
<organism evidence="7">
    <name type="scientific">Tanacetum cinerariifolium</name>
    <name type="common">Dalmatian daisy</name>
    <name type="synonym">Chrysanthemum cinerariifolium</name>
    <dbReference type="NCBI Taxonomy" id="118510"/>
    <lineage>
        <taxon>Eukaryota</taxon>
        <taxon>Viridiplantae</taxon>
        <taxon>Streptophyta</taxon>
        <taxon>Embryophyta</taxon>
        <taxon>Tracheophyta</taxon>
        <taxon>Spermatophyta</taxon>
        <taxon>Magnoliopsida</taxon>
        <taxon>eudicotyledons</taxon>
        <taxon>Gunneridae</taxon>
        <taxon>Pentapetalae</taxon>
        <taxon>asterids</taxon>
        <taxon>campanulids</taxon>
        <taxon>Asterales</taxon>
        <taxon>Asteraceae</taxon>
        <taxon>Asteroideae</taxon>
        <taxon>Anthemideae</taxon>
        <taxon>Anthemidinae</taxon>
        <taxon>Tanacetum</taxon>
    </lineage>
</organism>
<evidence type="ECO:0000256" key="2">
    <source>
        <dbReference type="ARBA" id="ARBA00006961"/>
    </source>
</evidence>
<comment type="catalytic activity">
    <reaction evidence="5">
        <text>a quinone + NADPH + H(+) = a quinol + NADP(+)</text>
        <dbReference type="Rhea" id="RHEA:46164"/>
        <dbReference type="ChEBI" id="CHEBI:15378"/>
        <dbReference type="ChEBI" id="CHEBI:24646"/>
        <dbReference type="ChEBI" id="CHEBI:57783"/>
        <dbReference type="ChEBI" id="CHEBI:58349"/>
        <dbReference type="ChEBI" id="CHEBI:132124"/>
        <dbReference type="EC" id="1.6.5.2"/>
    </reaction>
</comment>
<dbReference type="PROSITE" id="PS50902">
    <property type="entry name" value="FLAVODOXIN_LIKE"/>
    <property type="match status" value="1"/>
</dbReference>
<comment type="catalytic activity">
    <reaction evidence="4">
        <text>a quinone + NADH + H(+) = a quinol + NAD(+)</text>
        <dbReference type="Rhea" id="RHEA:46160"/>
        <dbReference type="ChEBI" id="CHEBI:15378"/>
        <dbReference type="ChEBI" id="CHEBI:24646"/>
        <dbReference type="ChEBI" id="CHEBI:57540"/>
        <dbReference type="ChEBI" id="CHEBI:57945"/>
        <dbReference type="ChEBI" id="CHEBI:132124"/>
        <dbReference type="EC" id="1.6.5.2"/>
    </reaction>
</comment>
<dbReference type="NCBIfam" id="NF002999">
    <property type="entry name" value="PRK03767.1"/>
    <property type="match status" value="1"/>
</dbReference>
<dbReference type="EC" id="1.6.5.2" evidence="3"/>
<evidence type="ECO:0000259" key="6">
    <source>
        <dbReference type="PROSITE" id="PS50902"/>
    </source>
</evidence>
<evidence type="ECO:0000256" key="4">
    <source>
        <dbReference type="ARBA" id="ARBA00047678"/>
    </source>
</evidence>
<dbReference type="FunFam" id="3.40.50.360:FF:000001">
    <property type="entry name" value="NAD(P)H dehydrogenase (Quinone) FQR1-like"/>
    <property type="match status" value="1"/>
</dbReference>
<dbReference type="Pfam" id="PF03358">
    <property type="entry name" value="FMN_red"/>
    <property type="match status" value="1"/>
</dbReference>
<comment type="similarity">
    <text evidence="2">Belongs to the WrbA family.</text>
</comment>
<dbReference type="GO" id="GO:0010181">
    <property type="term" value="F:FMN binding"/>
    <property type="evidence" value="ECO:0007669"/>
    <property type="project" value="InterPro"/>
</dbReference>
<feature type="domain" description="Flavodoxin-like" evidence="6">
    <location>
        <begin position="1"/>
        <end position="169"/>
    </location>
</feature>
<dbReference type="GO" id="GO:0003955">
    <property type="term" value="F:NAD(P)H dehydrogenase (quinone) activity"/>
    <property type="evidence" value="ECO:0007669"/>
    <property type="project" value="UniProtKB-EC"/>
</dbReference>
<proteinExistence type="inferred from homology"/>
<dbReference type="AlphaFoldDB" id="A0A699QS08"/>
<evidence type="ECO:0000256" key="1">
    <source>
        <dbReference type="ARBA" id="ARBA00001917"/>
    </source>
</evidence>
<dbReference type="InterPro" id="IPR005025">
    <property type="entry name" value="FMN_Rdtase-like_dom"/>
</dbReference>
<dbReference type="InterPro" id="IPR029039">
    <property type="entry name" value="Flavoprotein-like_sf"/>
</dbReference>
<comment type="cofactor">
    <cofactor evidence="1">
        <name>FMN</name>
        <dbReference type="ChEBI" id="CHEBI:58210"/>
    </cofactor>
</comment>
<evidence type="ECO:0000256" key="5">
    <source>
        <dbReference type="ARBA" id="ARBA00048983"/>
    </source>
</evidence>
<sequence length="205" mass="21258">MARQIARGVEMGGLEARLRTVPAISTECEAVAPSIPDTGALYATLDDLKNCSGLALGSPTRFGNMAAPLKYFLDGTSNLWLTGALVGKPASVFTSTASLHGGQETTLMSMLLPLLHHGMLVTGLPYSESALIETSGGGTPYGASHHAGADGKPQGIARAGMAGTSRPLEPGRCLAVLFRADRAARGVLPRVRRPARRPSLGDPVD</sequence>
<dbReference type="Gene3D" id="3.40.50.360">
    <property type="match status" value="1"/>
</dbReference>
<evidence type="ECO:0000256" key="3">
    <source>
        <dbReference type="ARBA" id="ARBA00012648"/>
    </source>
</evidence>
<dbReference type="PANTHER" id="PTHR30546">
    <property type="entry name" value="FLAVODOXIN-RELATED PROTEIN WRBA-RELATED"/>
    <property type="match status" value="1"/>
</dbReference>
<protein>
    <recommendedName>
        <fullName evidence="3">NAD(P)H dehydrogenase (quinone)</fullName>
        <ecNumber evidence="3">1.6.5.2</ecNumber>
    </recommendedName>
</protein>
<name>A0A699QS08_TANCI</name>
<dbReference type="InterPro" id="IPR008254">
    <property type="entry name" value="Flavodoxin/NO_synth"/>
</dbReference>
<dbReference type="PANTHER" id="PTHR30546:SF23">
    <property type="entry name" value="FLAVOPROTEIN-LIKE PROTEIN YCP4-RELATED"/>
    <property type="match status" value="1"/>
</dbReference>
<accession>A0A699QS08</accession>
<comment type="caution">
    <text evidence="7">The sequence shown here is derived from an EMBL/GenBank/DDBJ whole genome shotgun (WGS) entry which is preliminary data.</text>
</comment>
<reference evidence="7" key="1">
    <citation type="journal article" date="2019" name="Sci. Rep.">
        <title>Draft genome of Tanacetum cinerariifolium, the natural source of mosquito coil.</title>
        <authorList>
            <person name="Yamashiro T."/>
            <person name="Shiraishi A."/>
            <person name="Satake H."/>
            <person name="Nakayama K."/>
        </authorList>
    </citation>
    <scope>NUCLEOTIDE SEQUENCE</scope>
</reference>